<organism evidence="2 3">
    <name type="scientific">Dichomitus squalens</name>
    <dbReference type="NCBI Taxonomy" id="114155"/>
    <lineage>
        <taxon>Eukaryota</taxon>
        <taxon>Fungi</taxon>
        <taxon>Dikarya</taxon>
        <taxon>Basidiomycota</taxon>
        <taxon>Agaricomycotina</taxon>
        <taxon>Agaricomycetes</taxon>
        <taxon>Polyporales</taxon>
        <taxon>Polyporaceae</taxon>
        <taxon>Dichomitus</taxon>
    </lineage>
</organism>
<evidence type="ECO:0000256" key="1">
    <source>
        <dbReference type="SAM" id="MobiDB-lite"/>
    </source>
</evidence>
<feature type="compositionally biased region" description="Polar residues" evidence="1">
    <location>
        <begin position="24"/>
        <end position="37"/>
    </location>
</feature>
<feature type="compositionally biased region" description="Low complexity" evidence="1">
    <location>
        <begin position="65"/>
        <end position="75"/>
    </location>
</feature>
<accession>A0A4Q9PAK6</accession>
<feature type="region of interest" description="Disordered" evidence="1">
    <location>
        <begin position="627"/>
        <end position="754"/>
    </location>
</feature>
<feature type="compositionally biased region" description="Basic residues" evidence="1">
    <location>
        <begin position="55"/>
        <end position="64"/>
    </location>
</feature>
<dbReference type="AlphaFoldDB" id="A0A4Q9PAK6"/>
<reference evidence="2 3" key="1">
    <citation type="submission" date="2019-01" db="EMBL/GenBank/DDBJ databases">
        <title>Draft genome sequences of three monokaryotic isolates of the white-rot basidiomycete fungus Dichomitus squalens.</title>
        <authorList>
            <consortium name="DOE Joint Genome Institute"/>
            <person name="Lopez S.C."/>
            <person name="Andreopoulos B."/>
            <person name="Pangilinan J."/>
            <person name="Lipzen A."/>
            <person name="Riley R."/>
            <person name="Ahrendt S."/>
            <person name="Ng V."/>
            <person name="Barry K."/>
            <person name="Daum C."/>
            <person name="Grigoriev I.V."/>
            <person name="Hilden K.S."/>
            <person name="Makela M.R."/>
            <person name="de Vries R.P."/>
        </authorList>
    </citation>
    <scope>NUCLEOTIDE SEQUENCE [LARGE SCALE GENOMIC DNA]</scope>
    <source>
        <strain evidence="2 3">CBS 464.89</strain>
    </source>
</reference>
<evidence type="ECO:0000313" key="2">
    <source>
        <dbReference type="EMBL" id="TBU51719.1"/>
    </source>
</evidence>
<feature type="compositionally biased region" description="Acidic residues" evidence="1">
    <location>
        <begin position="240"/>
        <end position="250"/>
    </location>
</feature>
<feature type="compositionally biased region" description="Basic and acidic residues" evidence="1">
    <location>
        <begin position="720"/>
        <end position="729"/>
    </location>
</feature>
<feature type="compositionally biased region" description="Basic and acidic residues" evidence="1">
    <location>
        <begin position="739"/>
        <end position="754"/>
    </location>
</feature>
<keyword evidence="3" id="KW-1185">Reference proteome</keyword>
<gene>
    <name evidence="2" type="ORF">BD310DRAFT_982374</name>
</gene>
<feature type="compositionally biased region" description="Polar residues" evidence="1">
    <location>
        <begin position="308"/>
        <end position="323"/>
    </location>
</feature>
<sequence>MPPPFTFPTASSFRAHAEKREQRQGNSESTSKVSGSRFNPAAKIYEAASQLKSKPSLRRKKRHVSPPLSDSPSSSRRTKKPASSKQKSDAKRQVLANLKTYRVCLVERTSAVHKGRYRRPTLRKLEALDDAHHVQVVRLPKEDESVEDINSSVDDAFKPHFSEFEQPHGWVLLNVKGMGSGHQAYLKVARNDGQASTVDGVAWARATSSTSVRGGNSAFKNLVYIALKKGSRDLPLEGFSDYDDESDECSNSEGDVNSPSDGKIHDEPATKPRSSTPPLTSSAPNVTQGTSPTTAANTAGASNAGKTSASEDTTLHAESSSQSNFQWSIPTSFMETERLLHNMQAPDEREVWWHSTPETAFLFSGFFAQSPMFELAIQSVRTSSGSPVMLPLDLLLQQIEETLLSSLVFLEDLVRDLHLVENSERWLLDDDLRRFSDEFALGPYGLHGVVKTMRIVYDFLMEEHLFHAQRNRGSVFLRLEWISIRVRAALKSFRYRVQRQLWDPVGGFRDVRVAFTHAEDAGYLKEATRAQWRHTKLWDFVGHDELFSSSADHLLAVLVEAFGHDTDPHLMNHYALTSGGYGVEGLFNDVINPILDVMPLDHPSYQVFYDIMERFASTLALKLRSAGKKAAPSEPTAPSSTDDHDGHNTSHGDYTNPERPRTRAYTKQNARQADPPPEEPSYFYVSSDESNASDGLSSEWEIPRSRKRRRTAANDGTYPDEPKPDERSPQQDATSASASDDHNAENDPPASERPELKGIQAHEQQLANAAALKGIRSWKTLVAKILQQFPHPKISKRPHASWPDASVPARRQYMTLIGPMCNVRRLEHNGAERDEELPIGSADLKQARQEHHALARQLRELTSAETSSKIKLDLHILVFV</sequence>
<protein>
    <submittedName>
        <fullName evidence="2">Uncharacterized protein</fullName>
    </submittedName>
</protein>
<feature type="compositionally biased region" description="Basic and acidic residues" evidence="1">
    <location>
        <begin position="641"/>
        <end position="661"/>
    </location>
</feature>
<proteinExistence type="predicted"/>
<feature type="compositionally biased region" description="Polar residues" evidence="1">
    <location>
        <begin position="251"/>
        <end position="260"/>
    </location>
</feature>
<feature type="region of interest" description="Disordered" evidence="1">
    <location>
        <begin position="1"/>
        <end position="93"/>
    </location>
</feature>
<name>A0A4Q9PAK6_9APHY</name>
<dbReference type="EMBL" id="ML145291">
    <property type="protein sequence ID" value="TBU51719.1"/>
    <property type="molecule type" value="Genomic_DNA"/>
</dbReference>
<dbReference type="Proteomes" id="UP000292082">
    <property type="component" value="Unassembled WGS sequence"/>
</dbReference>
<feature type="region of interest" description="Disordered" evidence="1">
    <location>
        <begin position="238"/>
        <end position="323"/>
    </location>
</feature>
<feature type="compositionally biased region" description="Polar residues" evidence="1">
    <location>
        <begin position="687"/>
        <end position="696"/>
    </location>
</feature>
<feature type="compositionally biased region" description="Low complexity" evidence="1">
    <location>
        <begin position="289"/>
        <end position="307"/>
    </location>
</feature>
<evidence type="ECO:0000313" key="3">
    <source>
        <dbReference type="Proteomes" id="UP000292082"/>
    </source>
</evidence>
<feature type="compositionally biased region" description="Polar residues" evidence="1">
    <location>
        <begin position="272"/>
        <end position="288"/>
    </location>
</feature>